<name>A0A640UYJ9_9ACTN</name>
<feature type="transmembrane region" description="Helical" evidence="1">
    <location>
        <begin position="45"/>
        <end position="66"/>
    </location>
</feature>
<evidence type="ECO:0000256" key="1">
    <source>
        <dbReference type="SAM" id="Phobius"/>
    </source>
</evidence>
<dbReference type="GeneID" id="96286983"/>
<sequence length="80" mass="7717">MTGAGSMTGVGPMSGGGPLAGPGAALARGGADGEGLVHHLLVDQALKVGIVLVALIVLVMGMALIWKKAGRGGPSSREDG</sequence>
<dbReference type="EMBL" id="BLIR01000003">
    <property type="protein sequence ID" value="GFE41248.1"/>
    <property type="molecule type" value="Genomic_DNA"/>
</dbReference>
<keyword evidence="1" id="KW-0812">Transmembrane</keyword>
<dbReference type="AlphaFoldDB" id="A0A640UYJ9"/>
<dbReference type="RefSeq" id="WP_167539267.1">
    <property type="nucleotide sequence ID" value="NZ_BLIR01000003.1"/>
</dbReference>
<evidence type="ECO:0000313" key="2">
    <source>
        <dbReference type="EMBL" id="GFE41248.1"/>
    </source>
</evidence>
<proteinExistence type="predicted"/>
<protein>
    <submittedName>
        <fullName evidence="2">Uncharacterized protein</fullName>
    </submittedName>
</protein>
<keyword evidence="3" id="KW-1185">Reference proteome</keyword>
<keyword evidence="1" id="KW-0472">Membrane</keyword>
<gene>
    <name evidence="2" type="ORF">Stube_59210</name>
</gene>
<keyword evidence="1" id="KW-1133">Transmembrane helix</keyword>
<dbReference type="Proteomes" id="UP000431826">
    <property type="component" value="Unassembled WGS sequence"/>
</dbReference>
<organism evidence="2 3">
    <name type="scientific">Streptomyces tubercidicus</name>
    <dbReference type="NCBI Taxonomy" id="47759"/>
    <lineage>
        <taxon>Bacteria</taxon>
        <taxon>Bacillati</taxon>
        <taxon>Actinomycetota</taxon>
        <taxon>Actinomycetes</taxon>
        <taxon>Kitasatosporales</taxon>
        <taxon>Streptomycetaceae</taxon>
        <taxon>Streptomyces</taxon>
    </lineage>
</organism>
<accession>A0A640UYJ9</accession>
<evidence type="ECO:0000313" key="3">
    <source>
        <dbReference type="Proteomes" id="UP000431826"/>
    </source>
</evidence>
<comment type="caution">
    <text evidence="2">The sequence shown here is derived from an EMBL/GenBank/DDBJ whole genome shotgun (WGS) entry which is preliminary data.</text>
</comment>
<reference evidence="2 3" key="1">
    <citation type="submission" date="2019-12" db="EMBL/GenBank/DDBJ databases">
        <title>Whole genome shotgun sequence of Streptomyces tubercidicus NBRC 13090.</title>
        <authorList>
            <person name="Ichikawa N."/>
            <person name="Kimura A."/>
            <person name="Kitahashi Y."/>
            <person name="Komaki H."/>
            <person name="Tamura T."/>
        </authorList>
    </citation>
    <scope>NUCLEOTIDE SEQUENCE [LARGE SCALE GENOMIC DNA]</scope>
    <source>
        <strain evidence="2 3">NBRC 13090</strain>
    </source>
</reference>